<dbReference type="EMBL" id="LJZR01000021">
    <property type="protein sequence ID" value="KPQ34311.1"/>
    <property type="molecule type" value="Genomic_DNA"/>
</dbReference>
<comment type="cofactor">
    <cofactor evidence="6">
        <name>[2Fe-2S] cluster</name>
        <dbReference type="ChEBI" id="CHEBI:190135"/>
    </cofactor>
</comment>
<dbReference type="Pfam" id="PF00355">
    <property type="entry name" value="Rieske"/>
    <property type="match status" value="1"/>
</dbReference>
<dbReference type="GO" id="GO:0016020">
    <property type="term" value="C:membrane"/>
    <property type="evidence" value="ECO:0007669"/>
    <property type="project" value="InterPro"/>
</dbReference>
<keyword evidence="4" id="KW-0411">Iron-sulfur</keyword>
<evidence type="ECO:0000256" key="5">
    <source>
        <dbReference type="ARBA" id="ARBA00023157"/>
    </source>
</evidence>
<dbReference type="PROSITE" id="PS51296">
    <property type="entry name" value="RIESKE"/>
    <property type="match status" value="1"/>
</dbReference>
<dbReference type="PANTHER" id="PTHR10134">
    <property type="entry name" value="CYTOCHROME B-C1 COMPLEX SUBUNIT RIESKE, MITOCHONDRIAL"/>
    <property type="match status" value="1"/>
</dbReference>
<dbReference type="AlphaFoldDB" id="A0A0P7ZVD0"/>
<evidence type="ECO:0000256" key="2">
    <source>
        <dbReference type="ARBA" id="ARBA00022723"/>
    </source>
</evidence>
<evidence type="ECO:0000256" key="4">
    <source>
        <dbReference type="ARBA" id="ARBA00023014"/>
    </source>
</evidence>
<keyword evidence="2" id="KW-0479">Metal-binding</keyword>
<dbReference type="GO" id="GO:0051537">
    <property type="term" value="F:2 iron, 2 sulfur cluster binding"/>
    <property type="evidence" value="ECO:0007669"/>
    <property type="project" value="UniProtKB-KW"/>
</dbReference>
<keyword evidence="5" id="KW-1015">Disulfide bond</keyword>
<evidence type="ECO:0000313" key="8">
    <source>
        <dbReference type="EMBL" id="KPQ34311.1"/>
    </source>
</evidence>
<gene>
    <name evidence="8" type="primary">petC-3</name>
    <name evidence="8" type="ORF">HLUCCA11_15440</name>
</gene>
<dbReference type="Gene3D" id="2.102.10.10">
    <property type="entry name" value="Rieske [2Fe-2S] iron-sulphur domain"/>
    <property type="match status" value="1"/>
</dbReference>
<organism evidence="8 9">
    <name type="scientific">Phormidesmis priestleyi Ana</name>
    <dbReference type="NCBI Taxonomy" id="1666911"/>
    <lineage>
        <taxon>Bacteria</taxon>
        <taxon>Bacillati</taxon>
        <taxon>Cyanobacteriota</taxon>
        <taxon>Cyanophyceae</taxon>
        <taxon>Leptolyngbyales</taxon>
        <taxon>Leptolyngbyaceae</taxon>
        <taxon>Phormidesmis</taxon>
    </lineage>
</organism>
<sequence>MSLTGESAVAAGSIDLDDFCLKYPFNSRCEDYLPGTQALTEADEPYLAAATLATATAGDRLLAKGLDDPAYLVIESGPSIADYGISAICTHLGCVVNWDEAAESFICPCHGSKFDAFGEVTNGPAARSLPLVTVVVKDDQIRLLNQEPSR</sequence>
<dbReference type="PATRIC" id="fig|1666911.3.peg.375"/>
<dbReference type="InterPro" id="IPR005805">
    <property type="entry name" value="Rieske_Fe-S_prot_C"/>
</dbReference>
<keyword evidence="1" id="KW-0001">2Fe-2S</keyword>
<reference evidence="8 9" key="1">
    <citation type="submission" date="2015-09" db="EMBL/GenBank/DDBJ databases">
        <title>Identification and resolution of microdiversity through metagenomic sequencing of parallel consortia.</title>
        <authorList>
            <person name="Nelson W.C."/>
            <person name="Romine M.F."/>
            <person name="Lindemann S.R."/>
        </authorList>
    </citation>
    <scope>NUCLEOTIDE SEQUENCE [LARGE SCALE GENOMIC DNA]</scope>
    <source>
        <strain evidence="8">Ana</strain>
    </source>
</reference>
<evidence type="ECO:0000256" key="1">
    <source>
        <dbReference type="ARBA" id="ARBA00022714"/>
    </source>
</evidence>
<keyword evidence="3" id="KW-0408">Iron</keyword>
<dbReference type="SUPFAM" id="SSF50022">
    <property type="entry name" value="ISP domain"/>
    <property type="match status" value="1"/>
</dbReference>
<evidence type="ECO:0000256" key="3">
    <source>
        <dbReference type="ARBA" id="ARBA00023004"/>
    </source>
</evidence>
<name>A0A0P7ZVD0_9CYAN</name>
<accession>A0A0P7ZVD0</accession>
<evidence type="ECO:0000259" key="7">
    <source>
        <dbReference type="PROSITE" id="PS51296"/>
    </source>
</evidence>
<dbReference type="GO" id="GO:0016705">
    <property type="term" value="F:oxidoreductase activity, acting on paired donors, with incorporation or reduction of molecular oxygen"/>
    <property type="evidence" value="ECO:0007669"/>
    <property type="project" value="UniProtKB-ARBA"/>
</dbReference>
<evidence type="ECO:0000256" key="6">
    <source>
        <dbReference type="ARBA" id="ARBA00034078"/>
    </source>
</evidence>
<feature type="domain" description="Rieske" evidence="7">
    <location>
        <begin position="47"/>
        <end position="143"/>
    </location>
</feature>
<dbReference type="GO" id="GO:0004497">
    <property type="term" value="F:monooxygenase activity"/>
    <property type="evidence" value="ECO:0007669"/>
    <property type="project" value="UniProtKB-ARBA"/>
</dbReference>
<dbReference type="Proteomes" id="UP000050465">
    <property type="component" value="Unassembled WGS sequence"/>
</dbReference>
<dbReference type="InterPro" id="IPR017941">
    <property type="entry name" value="Rieske_2Fe-2S"/>
</dbReference>
<dbReference type="STRING" id="1666911.HLUCCA11_15440"/>
<dbReference type="PRINTS" id="PR00162">
    <property type="entry name" value="RIESKE"/>
</dbReference>
<dbReference type="InterPro" id="IPR014349">
    <property type="entry name" value="Rieske_Fe-S_prot"/>
</dbReference>
<dbReference type="GO" id="GO:0046872">
    <property type="term" value="F:metal ion binding"/>
    <property type="evidence" value="ECO:0007669"/>
    <property type="project" value="UniProtKB-KW"/>
</dbReference>
<comment type="caution">
    <text evidence="8">The sequence shown here is derived from an EMBL/GenBank/DDBJ whole genome shotgun (WGS) entry which is preliminary data.</text>
</comment>
<proteinExistence type="predicted"/>
<evidence type="ECO:0000313" key="9">
    <source>
        <dbReference type="Proteomes" id="UP000050465"/>
    </source>
</evidence>
<dbReference type="InterPro" id="IPR036922">
    <property type="entry name" value="Rieske_2Fe-2S_sf"/>
</dbReference>
<protein>
    <submittedName>
        <fullName evidence="8">Cytochrome b6-f complex iron sulfur subunit PetC</fullName>
    </submittedName>
</protein>